<organism evidence="11 12">
    <name type="scientific">Lepeophtheirus salmonis</name>
    <name type="common">Salmon louse</name>
    <name type="synonym">Caligus salmonis</name>
    <dbReference type="NCBI Taxonomy" id="72036"/>
    <lineage>
        <taxon>Eukaryota</taxon>
        <taxon>Metazoa</taxon>
        <taxon>Ecdysozoa</taxon>
        <taxon>Arthropoda</taxon>
        <taxon>Crustacea</taxon>
        <taxon>Multicrustacea</taxon>
        <taxon>Hexanauplia</taxon>
        <taxon>Copepoda</taxon>
        <taxon>Siphonostomatoida</taxon>
        <taxon>Caligidae</taxon>
        <taxon>Lepeophtheirus</taxon>
    </lineage>
</organism>
<keyword evidence="2" id="KW-0964">Secreted</keyword>
<dbReference type="Proteomes" id="UP000675881">
    <property type="component" value="Chromosome 4"/>
</dbReference>
<dbReference type="GO" id="GO:0070831">
    <property type="term" value="P:basement membrane assembly"/>
    <property type="evidence" value="ECO:0007669"/>
    <property type="project" value="TreeGrafter"/>
</dbReference>
<evidence type="ECO:0000256" key="8">
    <source>
        <dbReference type="ARBA" id="ARBA00023180"/>
    </source>
</evidence>
<dbReference type="InterPro" id="IPR050440">
    <property type="entry name" value="Laminin/Netrin_ECM"/>
</dbReference>
<dbReference type="GO" id="GO:0016477">
    <property type="term" value="P:cell migration"/>
    <property type="evidence" value="ECO:0007669"/>
    <property type="project" value="TreeGrafter"/>
</dbReference>
<keyword evidence="6" id="KW-0084">Basement membrane</keyword>
<comment type="subcellular location">
    <subcellularLocation>
        <location evidence="1">Secreted</location>
        <location evidence="1">Extracellular space</location>
        <location evidence="1">Extracellular matrix</location>
        <location evidence="1">Basement membrane</location>
    </subcellularLocation>
</comment>
<dbReference type="PROSITE" id="PS01248">
    <property type="entry name" value="EGF_LAM_1"/>
    <property type="match status" value="1"/>
</dbReference>
<evidence type="ECO:0000256" key="5">
    <source>
        <dbReference type="ARBA" id="ARBA00022737"/>
    </source>
</evidence>
<accession>A0A7R8CZB4</accession>
<dbReference type="InterPro" id="IPR013015">
    <property type="entry name" value="Laminin_IV_B"/>
</dbReference>
<dbReference type="CDD" id="cd00055">
    <property type="entry name" value="EGF_Lam"/>
    <property type="match status" value="3"/>
</dbReference>
<evidence type="ECO:0000256" key="7">
    <source>
        <dbReference type="ARBA" id="ARBA00023157"/>
    </source>
</evidence>
<dbReference type="SMART" id="SM00180">
    <property type="entry name" value="EGF_Lam"/>
    <property type="match status" value="3"/>
</dbReference>
<evidence type="ECO:0000256" key="1">
    <source>
        <dbReference type="ARBA" id="ARBA00004302"/>
    </source>
</evidence>
<feature type="disulfide bond" evidence="10">
    <location>
        <begin position="274"/>
        <end position="283"/>
    </location>
</feature>
<evidence type="ECO:0000256" key="2">
    <source>
        <dbReference type="ARBA" id="ARBA00022525"/>
    </source>
</evidence>
<dbReference type="GO" id="GO:0034446">
    <property type="term" value="P:substrate adhesion-dependent cell spreading"/>
    <property type="evidence" value="ECO:0007669"/>
    <property type="project" value="TreeGrafter"/>
</dbReference>
<proteinExistence type="predicted"/>
<evidence type="ECO:0000256" key="9">
    <source>
        <dbReference type="ARBA" id="ARBA00023292"/>
    </source>
</evidence>
<reference evidence="11" key="1">
    <citation type="submission" date="2021-02" db="EMBL/GenBank/DDBJ databases">
        <authorList>
            <person name="Bekaert M."/>
        </authorList>
    </citation>
    <scope>NUCLEOTIDE SEQUENCE</scope>
    <source>
        <strain evidence="11">IoA-00</strain>
    </source>
</reference>
<keyword evidence="9 10" id="KW-0424">Laminin EGF-like domain</keyword>
<evidence type="ECO:0000256" key="3">
    <source>
        <dbReference type="ARBA" id="ARBA00022530"/>
    </source>
</evidence>
<keyword evidence="5" id="KW-0677">Repeat</keyword>
<keyword evidence="4" id="KW-0732">Signal</keyword>
<dbReference type="AlphaFoldDB" id="A0A7R8CZB4"/>
<dbReference type="PROSITE" id="PS51116">
    <property type="entry name" value="LAMININ_IVB"/>
    <property type="match status" value="1"/>
</dbReference>
<dbReference type="Gene3D" id="2.60.120.260">
    <property type="entry name" value="Galactose-binding domain-like"/>
    <property type="match status" value="1"/>
</dbReference>
<evidence type="ECO:0000256" key="10">
    <source>
        <dbReference type="PROSITE-ProRule" id="PRU00460"/>
    </source>
</evidence>
<dbReference type="GO" id="GO:0007411">
    <property type="term" value="P:axon guidance"/>
    <property type="evidence" value="ECO:0007669"/>
    <property type="project" value="TreeGrafter"/>
</dbReference>
<keyword evidence="7 10" id="KW-1015">Disulfide bond</keyword>
<dbReference type="Pfam" id="PF00053">
    <property type="entry name" value="EGF_laminin"/>
    <property type="match status" value="3"/>
</dbReference>
<feature type="disulfide bond" evidence="10">
    <location>
        <begin position="253"/>
        <end position="265"/>
    </location>
</feature>
<dbReference type="Pfam" id="PF00055">
    <property type="entry name" value="Laminin_N"/>
    <property type="match status" value="1"/>
</dbReference>
<dbReference type="EMBL" id="HG994583">
    <property type="protein sequence ID" value="CAF2931758.1"/>
    <property type="molecule type" value="Genomic_DNA"/>
</dbReference>
<evidence type="ECO:0000313" key="12">
    <source>
        <dbReference type="Proteomes" id="UP000675881"/>
    </source>
</evidence>
<dbReference type="OrthoDB" id="5985440at2759"/>
<keyword evidence="8" id="KW-0325">Glycoprotein</keyword>
<dbReference type="PANTHER" id="PTHR10574">
    <property type="entry name" value="NETRIN/LAMININ-RELATED"/>
    <property type="match status" value="1"/>
</dbReference>
<dbReference type="FunFam" id="2.10.25.10:FF:000011">
    <property type="entry name" value="Cadherin EGF LAG seven-pass G-type receptor"/>
    <property type="match status" value="1"/>
</dbReference>
<evidence type="ECO:0000313" key="11">
    <source>
        <dbReference type="EMBL" id="CAF2931758.1"/>
    </source>
</evidence>
<dbReference type="PROSITE" id="PS50027">
    <property type="entry name" value="EGF_LAM_2"/>
    <property type="match status" value="2"/>
</dbReference>
<dbReference type="SMART" id="SM00136">
    <property type="entry name" value="LamNT"/>
    <property type="match status" value="1"/>
</dbReference>
<sequence length="371" mass="41852">MTFKTFRPAAMYIEKSYDWGTTWKIHRYFAADCESSFPGVPVGVPKYLNETVCQTRYSRQIPSTKGSVIYRVLPSNVNIRSPGFNPYSQEVQTLLKTTNMRIHMTRLHSLGDENLLSDIKEKYYYAIYDMTIRGSCSCYGHAERCLPDKEEHANIPGMVHGRCDCTHNTKGNNCEFCQDDFNDVPWRPATGKKKNECKKCTCYMDGTIAGEGGCDQQTGHCTCKRNVIGRDCDQCYPQHFGLSAADPEGCKPCDCDVGGSYDNDCDVQTGQCRCRPHISGRRCDQIDDGYFTGPLNYLLFEGETAHGTVNPPTQVIKKEQNPGGNDWSGFGFMKAFEGSELTFHVPGIFKGMEYDLMTRHKNTPRSFERLG</sequence>
<dbReference type="GO" id="GO:0009887">
    <property type="term" value="P:animal organ morphogenesis"/>
    <property type="evidence" value="ECO:0007669"/>
    <property type="project" value="TreeGrafter"/>
</dbReference>
<dbReference type="InterPro" id="IPR008211">
    <property type="entry name" value="Laminin_N"/>
</dbReference>
<dbReference type="GO" id="GO:0043256">
    <property type="term" value="C:laminin complex"/>
    <property type="evidence" value="ECO:0007669"/>
    <property type="project" value="TreeGrafter"/>
</dbReference>
<dbReference type="GO" id="GO:0009888">
    <property type="term" value="P:tissue development"/>
    <property type="evidence" value="ECO:0007669"/>
    <property type="project" value="TreeGrafter"/>
</dbReference>
<dbReference type="PANTHER" id="PTHR10574:SF375">
    <property type="entry name" value="LAMININ SUBUNIT BETA-1"/>
    <property type="match status" value="1"/>
</dbReference>
<feature type="disulfide bond" evidence="10">
    <location>
        <begin position="223"/>
        <end position="232"/>
    </location>
</feature>
<dbReference type="Gene3D" id="2.170.300.10">
    <property type="entry name" value="Tie2 ligand-binding domain superfamily"/>
    <property type="match status" value="2"/>
</dbReference>
<protein>
    <submittedName>
        <fullName evidence="11">LAMB1</fullName>
    </submittedName>
</protein>
<gene>
    <name evidence="11" type="ORF">LSAA_8951</name>
</gene>
<keyword evidence="12" id="KW-1185">Reference proteome</keyword>
<name>A0A7R8CZB4_LEPSM</name>
<evidence type="ECO:0000256" key="6">
    <source>
        <dbReference type="ARBA" id="ARBA00022869"/>
    </source>
</evidence>
<dbReference type="FunFam" id="2.10.25.10:FF:000090">
    <property type="entry name" value="laminin subunit alpha"/>
    <property type="match status" value="1"/>
</dbReference>
<comment type="caution">
    <text evidence="10">Lacks conserved residue(s) required for the propagation of feature annotation.</text>
</comment>
<dbReference type="InterPro" id="IPR002049">
    <property type="entry name" value="LE_dom"/>
</dbReference>
<dbReference type="PROSITE" id="PS51117">
    <property type="entry name" value="LAMININ_NTER"/>
    <property type="match status" value="1"/>
</dbReference>
<dbReference type="PRINTS" id="PR00011">
    <property type="entry name" value="EGFLAMININ"/>
</dbReference>
<dbReference type="Pfam" id="PF21199">
    <property type="entry name" value="LAMININ_IV_B"/>
    <property type="match status" value="1"/>
</dbReference>
<feature type="disulfide bond" evidence="10">
    <location>
        <begin position="255"/>
        <end position="272"/>
    </location>
</feature>
<dbReference type="SUPFAM" id="SSF57196">
    <property type="entry name" value="EGF/Laminin"/>
    <property type="match status" value="3"/>
</dbReference>
<keyword evidence="3" id="KW-0272">Extracellular matrix</keyword>
<evidence type="ECO:0000256" key="4">
    <source>
        <dbReference type="ARBA" id="ARBA00022729"/>
    </source>
</evidence>